<accession>A0AAV4T0I8</accession>
<evidence type="ECO:0000313" key="2">
    <source>
        <dbReference type="EMBL" id="GIY40183.1"/>
    </source>
</evidence>
<proteinExistence type="predicted"/>
<dbReference type="AlphaFoldDB" id="A0AAV4T0I8"/>
<organism evidence="2 3">
    <name type="scientific">Caerostris darwini</name>
    <dbReference type="NCBI Taxonomy" id="1538125"/>
    <lineage>
        <taxon>Eukaryota</taxon>
        <taxon>Metazoa</taxon>
        <taxon>Ecdysozoa</taxon>
        <taxon>Arthropoda</taxon>
        <taxon>Chelicerata</taxon>
        <taxon>Arachnida</taxon>
        <taxon>Araneae</taxon>
        <taxon>Araneomorphae</taxon>
        <taxon>Entelegynae</taxon>
        <taxon>Araneoidea</taxon>
        <taxon>Araneidae</taxon>
        <taxon>Caerostris</taxon>
    </lineage>
</organism>
<keyword evidence="3" id="KW-1185">Reference proteome</keyword>
<evidence type="ECO:0000256" key="1">
    <source>
        <dbReference type="SAM" id="MobiDB-lite"/>
    </source>
</evidence>
<evidence type="ECO:0000313" key="3">
    <source>
        <dbReference type="Proteomes" id="UP001054837"/>
    </source>
</evidence>
<comment type="caution">
    <text evidence="2">The sequence shown here is derived from an EMBL/GenBank/DDBJ whole genome shotgun (WGS) entry which is preliminary data.</text>
</comment>
<gene>
    <name evidence="2" type="ORF">CDAR_424341</name>
</gene>
<sequence length="124" mass="13950">MEVSNEPAGDPFPKTTSKGSFAPTEIKGNDDTLKIRNEERTLKGAPSVNFFPFSNSSFVRMKWLAGWRDGSPERAGRRSVSQDDIKGIICSNRDQRQRQHSQNKVARRILLHESLAFVLSTDLS</sequence>
<dbReference type="Proteomes" id="UP001054837">
    <property type="component" value="Unassembled WGS sequence"/>
</dbReference>
<name>A0AAV4T0I8_9ARAC</name>
<feature type="region of interest" description="Disordered" evidence="1">
    <location>
        <begin position="1"/>
        <end position="33"/>
    </location>
</feature>
<dbReference type="EMBL" id="BPLQ01008891">
    <property type="protein sequence ID" value="GIY40183.1"/>
    <property type="molecule type" value="Genomic_DNA"/>
</dbReference>
<reference evidence="2 3" key="1">
    <citation type="submission" date="2021-06" db="EMBL/GenBank/DDBJ databases">
        <title>Caerostris darwini draft genome.</title>
        <authorList>
            <person name="Kono N."/>
            <person name="Arakawa K."/>
        </authorList>
    </citation>
    <scope>NUCLEOTIDE SEQUENCE [LARGE SCALE GENOMIC DNA]</scope>
</reference>
<protein>
    <submittedName>
        <fullName evidence="2">Uncharacterized protein</fullName>
    </submittedName>
</protein>